<dbReference type="EMBL" id="AP026709">
    <property type="protein sequence ID" value="BDQ38867.1"/>
    <property type="molecule type" value="Genomic_DNA"/>
</dbReference>
<organism evidence="1 2">
    <name type="scientific">Pseudodesulfovibrio nedwellii</name>
    <dbReference type="NCBI Taxonomy" id="2973072"/>
    <lineage>
        <taxon>Bacteria</taxon>
        <taxon>Pseudomonadati</taxon>
        <taxon>Thermodesulfobacteriota</taxon>
        <taxon>Desulfovibrionia</taxon>
        <taxon>Desulfovibrionales</taxon>
        <taxon>Desulfovibrionaceae</taxon>
    </lineage>
</organism>
<name>A0ABM8B4U4_9BACT</name>
<gene>
    <name evidence="1" type="ORF">SYK_32270</name>
</gene>
<accession>A0ABM8B4U4</accession>
<proteinExistence type="predicted"/>
<keyword evidence="2" id="KW-1185">Reference proteome</keyword>
<dbReference type="RefSeq" id="WP_281761357.1">
    <property type="nucleotide sequence ID" value="NZ_AP026709.1"/>
</dbReference>
<evidence type="ECO:0000313" key="2">
    <source>
        <dbReference type="Proteomes" id="UP001317742"/>
    </source>
</evidence>
<dbReference type="Proteomes" id="UP001317742">
    <property type="component" value="Chromosome"/>
</dbReference>
<evidence type="ECO:0000313" key="1">
    <source>
        <dbReference type="EMBL" id="BDQ38867.1"/>
    </source>
</evidence>
<sequence length="404" mass="45193">MTKKNFISTTKGKHINGGFQPITKSKLDLLTDSKDVQPLFLFILENLGFHACLGAMDAAPYMYEEFIDKTLRLLALDAAYRTMLLWADTEVSQDGLKEIMRLAHLYAHGEIEYEQLQERLFEKPHPTVIKDKASRHLFAALDARDCALLTASYNLMSSLEKAREALSDHHGCIARSSAYAFKGDQEHALREAWYKGGAISFGAVYGVTSKHTLAAVEAEIWHVSHTIAEELLGFIGYDNIQISEKDMRDFLMESLESAGKDIAHDVMHKGARLVIEAVQAAESFEEARTLALNAAQKFFISSCEYPDLYEYLAIGRVAIAAASYDFDEQETLALCHTLHYLHNGSFYKVHPINAKANEIAEKVALSVRKQLDIEQLVYAAASSYARKCEEDVQAEVLARLLSDA</sequence>
<reference evidence="1 2" key="1">
    <citation type="submission" date="2022-08" db="EMBL/GenBank/DDBJ databases">
        <title>Genome Sequence of the sulphate-reducing bacterium, Pseudodesulfovibrio sp. SYK.</title>
        <authorList>
            <person name="Kondo R."/>
            <person name="Kataoka T."/>
        </authorList>
    </citation>
    <scope>NUCLEOTIDE SEQUENCE [LARGE SCALE GENOMIC DNA]</scope>
    <source>
        <strain evidence="1 2">SYK</strain>
    </source>
</reference>
<protein>
    <submittedName>
        <fullName evidence="1">Uncharacterized protein</fullName>
    </submittedName>
</protein>